<evidence type="ECO:0000256" key="5">
    <source>
        <dbReference type="ARBA" id="ARBA00022448"/>
    </source>
</evidence>
<evidence type="ECO:0000256" key="1">
    <source>
        <dbReference type="ARBA" id="ARBA00004418"/>
    </source>
</evidence>
<dbReference type="InterPro" id="IPR018323">
    <property type="entry name" value="OM_lipoprot_carrier_LolA_Pbac"/>
</dbReference>
<comment type="subunit">
    <text evidence="3 10">Monomer.</text>
</comment>
<reference evidence="11 12" key="1">
    <citation type="submission" date="2024-02" db="EMBL/GenBank/DDBJ databases">
        <title>New thermophilic sulfur-oxidizing bacteria from a hot springs of the Uzon caldera (Kamchatka, Russia).</title>
        <authorList>
            <person name="Dukat A.M."/>
            <person name="Elcheninov A.G."/>
            <person name="Frolov E.N."/>
        </authorList>
    </citation>
    <scope>NUCLEOTIDE SEQUENCE [LARGE SCALE GENOMIC DNA]</scope>
    <source>
        <strain evidence="11 12">AK1</strain>
    </source>
</reference>
<comment type="subcellular location">
    <subcellularLocation>
        <location evidence="1 10">Periplasm</location>
    </subcellularLocation>
</comment>
<protein>
    <recommendedName>
        <fullName evidence="4 10">Outer-membrane lipoprotein carrier protein</fullName>
    </recommendedName>
</protein>
<dbReference type="PANTHER" id="PTHR35869:SF1">
    <property type="entry name" value="OUTER-MEMBRANE LIPOPROTEIN CARRIER PROTEIN"/>
    <property type="match status" value="1"/>
</dbReference>
<keyword evidence="11" id="KW-0449">Lipoprotein</keyword>
<evidence type="ECO:0000256" key="6">
    <source>
        <dbReference type="ARBA" id="ARBA00022729"/>
    </source>
</evidence>
<organism evidence="11 12">
    <name type="scientific">Thiobacter aerophilum</name>
    <dbReference type="NCBI Taxonomy" id="3121275"/>
    <lineage>
        <taxon>Bacteria</taxon>
        <taxon>Pseudomonadati</taxon>
        <taxon>Pseudomonadota</taxon>
        <taxon>Betaproteobacteria</taxon>
        <taxon>Burkholderiales</taxon>
        <taxon>Thiobacteraceae</taxon>
        <taxon>Thiobacter</taxon>
    </lineage>
</organism>
<feature type="signal peptide" evidence="10">
    <location>
        <begin position="1"/>
        <end position="17"/>
    </location>
</feature>
<dbReference type="Pfam" id="PF03548">
    <property type="entry name" value="LolA"/>
    <property type="match status" value="1"/>
</dbReference>
<sequence precursor="true">MRFWIAGLLFLASTAHAGAIDSLRAFVRETQSARAQFSQVVLDRAGQPRQQAAGVMVFARPGRFRWTYDKPYEQVIVGDGAKLWVYDKDLEQVTVKPLGEALGSSPAALLAGDNEIEKFFTLREAGSRDGLAWLEAVPKSRDTAFEQIRMGFAGNGLRVMELKDSFGNRTVIRFEHLERNPRLDPQLFRFTPPKGVDVIGE</sequence>
<keyword evidence="8 10" id="KW-0653">Protein transport</keyword>
<evidence type="ECO:0000256" key="3">
    <source>
        <dbReference type="ARBA" id="ARBA00011245"/>
    </source>
</evidence>
<keyword evidence="6 10" id="KW-0732">Signal</keyword>
<dbReference type="InterPro" id="IPR029046">
    <property type="entry name" value="LolA/LolB/LppX"/>
</dbReference>
<evidence type="ECO:0000256" key="9">
    <source>
        <dbReference type="ARBA" id="ARBA00023186"/>
    </source>
</evidence>
<keyword evidence="9 10" id="KW-0143">Chaperone</keyword>
<feature type="chain" id="PRO_5044914057" description="Outer-membrane lipoprotein carrier protein" evidence="10">
    <location>
        <begin position="18"/>
        <end position="201"/>
    </location>
</feature>
<keyword evidence="7 10" id="KW-0574">Periplasm</keyword>
<evidence type="ECO:0000256" key="10">
    <source>
        <dbReference type="HAMAP-Rule" id="MF_00240"/>
    </source>
</evidence>
<keyword evidence="12" id="KW-1185">Reference proteome</keyword>
<comment type="similarity">
    <text evidence="2 10">Belongs to the LolA family.</text>
</comment>
<accession>A0ABV0EBR4</accession>
<gene>
    <name evidence="10 11" type="primary">lolA</name>
    <name evidence="11" type="ORF">V6E02_01730</name>
</gene>
<evidence type="ECO:0000256" key="4">
    <source>
        <dbReference type="ARBA" id="ARBA00014035"/>
    </source>
</evidence>
<evidence type="ECO:0000256" key="8">
    <source>
        <dbReference type="ARBA" id="ARBA00022927"/>
    </source>
</evidence>
<evidence type="ECO:0000313" key="11">
    <source>
        <dbReference type="EMBL" id="MEO1765941.1"/>
    </source>
</evidence>
<comment type="caution">
    <text evidence="11">The sequence shown here is derived from an EMBL/GenBank/DDBJ whole genome shotgun (WGS) entry which is preliminary data.</text>
</comment>
<dbReference type="PANTHER" id="PTHR35869">
    <property type="entry name" value="OUTER-MEMBRANE LIPOPROTEIN CARRIER PROTEIN"/>
    <property type="match status" value="1"/>
</dbReference>
<dbReference type="NCBIfam" id="TIGR00547">
    <property type="entry name" value="lolA"/>
    <property type="match status" value="1"/>
</dbReference>
<dbReference type="CDD" id="cd16325">
    <property type="entry name" value="LolA"/>
    <property type="match status" value="1"/>
</dbReference>
<dbReference type="EMBL" id="JBAJEX010000001">
    <property type="protein sequence ID" value="MEO1765941.1"/>
    <property type="molecule type" value="Genomic_DNA"/>
</dbReference>
<comment type="function">
    <text evidence="10">Participates in the translocation of lipoproteins from the inner membrane to the outer membrane. Only forms a complex with a lipoprotein if the residue after the N-terminal Cys is not an aspartate (The Asp acts as a targeting signal to indicate that the lipoprotein should stay in the inner membrane).</text>
</comment>
<dbReference type="InterPro" id="IPR004564">
    <property type="entry name" value="OM_lipoprot_carrier_LolA-like"/>
</dbReference>
<dbReference type="Gene3D" id="2.50.20.10">
    <property type="entry name" value="Lipoprotein localisation LolA/LolB/LppX"/>
    <property type="match status" value="1"/>
</dbReference>
<evidence type="ECO:0000256" key="2">
    <source>
        <dbReference type="ARBA" id="ARBA00007615"/>
    </source>
</evidence>
<keyword evidence="5 10" id="KW-0813">Transport</keyword>
<dbReference type="SUPFAM" id="SSF89392">
    <property type="entry name" value="Prokaryotic lipoproteins and lipoprotein localization factors"/>
    <property type="match status" value="1"/>
</dbReference>
<name>A0ABV0EBR4_9BURK</name>
<dbReference type="RefSeq" id="WP_347306537.1">
    <property type="nucleotide sequence ID" value="NZ_JBAJEX010000001.1"/>
</dbReference>
<evidence type="ECO:0000256" key="7">
    <source>
        <dbReference type="ARBA" id="ARBA00022764"/>
    </source>
</evidence>
<evidence type="ECO:0000313" key="12">
    <source>
        <dbReference type="Proteomes" id="UP001482231"/>
    </source>
</evidence>
<proteinExistence type="inferred from homology"/>
<dbReference type="HAMAP" id="MF_00240">
    <property type="entry name" value="LolA"/>
    <property type="match status" value="1"/>
</dbReference>
<dbReference type="Proteomes" id="UP001482231">
    <property type="component" value="Unassembled WGS sequence"/>
</dbReference>